<sequence>MSTSNTHQQSLVDVGSETRPLMLERGPYVFKNYTPLYSHTPRLQRENVLTKDNLKHYEAEIEAINLILISIPNDIYNSVDACTTAQAMWQRVERLMRETVQNKVDRETRFNNEFDQFVVEPGEALVPVNTSRAKKLEKSHDPFALVAHTSSSFRIPLPYYVTHPSSVVDYDDYQGVTFQNNFEDLLTFAMMLLARVITQHFSNPTNNRLRSAANVQCYNCSEKGHYARNSPKPKVQDSKYFMKQMLLAKQDEAGVTLTDEQNDFLIVDASRMEETECHTST</sequence>
<dbReference type="EMBL" id="BKCJ010001031">
    <property type="protein sequence ID" value="GEU38263.1"/>
    <property type="molecule type" value="Genomic_DNA"/>
</dbReference>
<protein>
    <submittedName>
        <fullName evidence="3">Ribonuclease H-like domain-containing protein</fullName>
    </submittedName>
</protein>
<dbReference type="PROSITE" id="PS50158">
    <property type="entry name" value="ZF_CCHC"/>
    <property type="match status" value="1"/>
</dbReference>
<dbReference type="SUPFAM" id="SSF57756">
    <property type="entry name" value="Retrovirus zinc finger-like domains"/>
    <property type="match status" value="1"/>
</dbReference>
<organism evidence="3">
    <name type="scientific">Tanacetum cinerariifolium</name>
    <name type="common">Dalmatian daisy</name>
    <name type="synonym">Chrysanthemum cinerariifolium</name>
    <dbReference type="NCBI Taxonomy" id="118510"/>
    <lineage>
        <taxon>Eukaryota</taxon>
        <taxon>Viridiplantae</taxon>
        <taxon>Streptophyta</taxon>
        <taxon>Embryophyta</taxon>
        <taxon>Tracheophyta</taxon>
        <taxon>Spermatophyta</taxon>
        <taxon>Magnoliopsida</taxon>
        <taxon>eudicotyledons</taxon>
        <taxon>Gunneridae</taxon>
        <taxon>Pentapetalae</taxon>
        <taxon>asterids</taxon>
        <taxon>campanulids</taxon>
        <taxon>Asterales</taxon>
        <taxon>Asteraceae</taxon>
        <taxon>Asteroideae</taxon>
        <taxon>Anthemideae</taxon>
        <taxon>Anthemidinae</taxon>
        <taxon>Tanacetum</taxon>
    </lineage>
</organism>
<keyword evidence="1" id="KW-0863">Zinc-finger</keyword>
<dbReference type="GO" id="GO:0003676">
    <property type="term" value="F:nucleic acid binding"/>
    <property type="evidence" value="ECO:0007669"/>
    <property type="project" value="InterPro"/>
</dbReference>
<dbReference type="InterPro" id="IPR001878">
    <property type="entry name" value="Znf_CCHC"/>
</dbReference>
<reference evidence="3" key="1">
    <citation type="journal article" date="2019" name="Sci. Rep.">
        <title>Draft genome of Tanacetum cinerariifolium, the natural source of mosquito coil.</title>
        <authorList>
            <person name="Yamashiro T."/>
            <person name="Shiraishi A."/>
            <person name="Satake H."/>
            <person name="Nakayama K."/>
        </authorList>
    </citation>
    <scope>NUCLEOTIDE SEQUENCE</scope>
</reference>
<name>A0A6L2JMT4_TANCI</name>
<dbReference type="GO" id="GO:0008270">
    <property type="term" value="F:zinc ion binding"/>
    <property type="evidence" value="ECO:0007669"/>
    <property type="project" value="UniProtKB-KW"/>
</dbReference>
<evidence type="ECO:0000313" key="3">
    <source>
        <dbReference type="EMBL" id="GEU38263.1"/>
    </source>
</evidence>
<comment type="caution">
    <text evidence="3">The sequence shown here is derived from an EMBL/GenBank/DDBJ whole genome shotgun (WGS) entry which is preliminary data.</text>
</comment>
<evidence type="ECO:0000259" key="2">
    <source>
        <dbReference type="PROSITE" id="PS50158"/>
    </source>
</evidence>
<accession>A0A6L2JMT4</accession>
<dbReference type="AlphaFoldDB" id="A0A6L2JMT4"/>
<proteinExistence type="predicted"/>
<feature type="domain" description="CCHC-type" evidence="2">
    <location>
        <begin position="217"/>
        <end position="232"/>
    </location>
</feature>
<dbReference type="InterPro" id="IPR036875">
    <property type="entry name" value="Znf_CCHC_sf"/>
</dbReference>
<gene>
    <name evidence="3" type="ORF">Tci_010241</name>
</gene>
<dbReference type="Pfam" id="PF00098">
    <property type="entry name" value="zf-CCHC"/>
    <property type="match status" value="1"/>
</dbReference>
<keyword evidence="1" id="KW-0479">Metal-binding</keyword>
<keyword evidence="1" id="KW-0862">Zinc</keyword>
<evidence type="ECO:0000256" key="1">
    <source>
        <dbReference type="PROSITE-ProRule" id="PRU00047"/>
    </source>
</evidence>
<dbReference type="Gene3D" id="4.10.60.10">
    <property type="entry name" value="Zinc finger, CCHC-type"/>
    <property type="match status" value="1"/>
</dbReference>